<protein>
    <submittedName>
        <fullName evidence="1">Uncharacterized protein</fullName>
    </submittedName>
</protein>
<dbReference type="EMBL" id="JAGDFM010000544">
    <property type="protein sequence ID" value="KAG7377330.1"/>
    <property type="molecule type" value="Genomic_DNA"/>
</dbReference>
<dbReference type="AlphaFoldDB" id="A0A8T1VAN0"/>
<evidence type="ECO:0000313" key="2">
    <source>
        <dbReference type="Proteomes" id="UP000694044"/>
    </source>
</evidence>
<organism evidence="1 2">
    <name type="scientific">Phytophthora pseudosyringae</name>
    <dbReference type="NCBI Taxonomy" id="221518"/>
    <lineage>
        <taxon>Eukaryota</taxon>
        <taxon>Sar</taxon>
        <taxon>Stramenopiles</taxon>
        <taxon>Oomycota</taxon>
        <taxon>Peronosporomycetes</taxon>
        <taxon>Peronosporales</taxon>
        <taxon>Peronosporaceae</taxon>
        <taxon>Phytophthora</taxon>
    </lineage>
</organism>
<proteinExistence type="predicted"/>
<sequence length="98" mass="11504">MSNRLQVSVTMNARNLTINNPPTWTCKTFESCPRWKRSQSLCWSNLPVNSFVMFYETNNRLDRTTSSLAKQFGRSWWRIYPSTRVDHTSSRHFAAARA</sequence>
<comment type="caution">
    <text evidence="1">The sequence shown here is derived from an EMBL/GenBank/DDBJ whole genome shotgun (WGS) entry which is preliminary data.</text>
</comment>
<dbReference type="Proteomes" id="UP000694044">
    <property type="component" value="Unassembled WGS sequence"/>
</dbReference>
<reference evidence="1" key="1">
    <citation type="submission" date="2021-02" db="EMBL/GenBank/DDBJ databases">
        <authorList>
            <person name="Palmer J.M."/>
        </authorList>
    </citation>
    <scope>NUCLEOTIDE SEQUENCE</scope>
    <source>
        <strain evidence="1">SCRP734</strain>
    </source>
</reference>
<evidence type="ECO:0000313" key="1">
    <source>
        <dbReference type="EMBL" id="KAG7377330.1"/>
    </source>
</evidence>
<name>A0A8T1VAN0_9STRA</name>
<keyword evidence="2" id="KW-1185">Reference proteome</keyword>
<accession>A0A8T1VAN0</accession>
<gene>
    <name evidence="1" type="ORF">PHYPSEUDO_011860</name>
</gene>